<sequence length="74" mass="7603">MSGLSDSGGEVTGSVAGAVIGHDRLDLEAGIGEELASTNPERGRGLFALIRKFFGIGQPCASIDGVMQERVAAR</sequence>
<organism evidence="1 2">
    <name type="scientific">Microcella frigidaquae</name>
    <dbReference type="NCBI Taxonomy" id="424758"/>
    <lineage>
        <taxon>Bacteria</taxon>
        <taxon>Bacillati</taxon>
        <taxon>Actinomycetota</taxon>
        <taxon>Actinomycetes</taxon>
        <taxon>Micrococcales</taxon>
        <taxon>Microbacteriaceae</taxon>
        <taxon>Microcella</taxon>
    </lineage>
</organism>
<keyword evidence="2" id="KW-1185">Reference proteome</keyword>
<protein>
    <submittedName>
        <fullName evidence="1">Uncharacterized protein</fullName>
    </submittedName>
</protein>
<reference evidence="1 2" key="1">
    <citation type="submission" date="2020-08" db="EMBL/GenBank/DDBJ databases">
        <title>Sequencing the genomes of 1000 actinobacteria strains.</title>
        <authorList>
            <person name="Klenk H.-P."/>
        </authorList>
    </citation>
    <scope>NUCLEOTIDE SEQUENCE [LARGE SCALE GENOMIC DNA]</scope>
    <source>
        <strain evidence="1 2">DSM 23889</strain>
    </source>
</reference>
<accession>A0A840XKQ7</accession>
<evidence type="ECO:0000313" key="1">
    <source>
        <dbReference type="EMBL" id="MBB5617437.1"/>
    </source>
</evidence>
<comment type="caution">
    <text evidence="1">The sequence shown here is derived from an EMBL/GenBank/DDBJ whole genome shotgun (WGS) entry which is preliminary data.</text>
</comment>
<proteinExistence type="predicted"/>
<dbReference type="AlphaFoldDB" id="A0A840XKQ7"/>
<gene>
    <name evidence="1" type="ORF">BJ959_000933</name>
</gene>
<name>A0A840XKQ7_9MICO</name>
<evidence type="ECO:0000313" key="2">
    <source>
        <dbReference type="Proteomes" id="UP000552883"/>
    </source>
</evidence>
<dbReference type="EMBL" id="JACHBS010000001">
    <property type="protein sequence ID" value="MBB5617437.1"/>
    <property type="molecule type" value="Genomic_DNA"/>
</dbReference>
<dbReference type="Proteomes" id="UP000552883">
    <property type="component" value="Unassembled WGS sequence"/>
</dbReference>